<evidence type="ECO:0000256" key="10">
    <source>
        <dbReference type="SAM" id="SignalP"/>
    </source>
</evidence>
<dbReference type="Pfam" id="PF00667">
    <property type="entry name" value="FAD_binding_1"/>
    <property type="match status" value="1"/>
</dbReference>
<dbReference type="SUPFAM" id="SSF52218">
    <property type="entry name" value="Flavoproteins"/>
    <property type="match status" value="1"/>
</dbReference>
<gene>
    <name evidence="12" type="ORF">BBOV_I002330</name>
</gene>
<evidence type="ECO:0000256" key="9">
    <source>
        <dbReference type="SAM" id="MobiDB-lite"/>
    </source>
</evidence>
<feature type="domain" description="Flavodoxin-like" evidence="11">
    <location>
        <begin position="59"/>
        <end position="204"/>
    </location>
</feature>
<dbReference type="Gene3D" id="3.40.50.80">
    <property type="entry name" value="Nucleotide-binding domain of ferredoxin-NADP reductase (FNR) module"/>
    <property type="match status" value="1"/>
</dbReference>
<evidence type="ECO:0000256" key="2">
    <source>
        <dbReference type="ARBA" id="ARBA00001974"/>
    </source>
</evidence>
<dbReference type="InParanoid" id="A7AW87"/>
<dbReference type="InterPro" id="IPR001094">
    <property type="entry name" value="Flavdoxin-like"/>
</dbReference>
<keyword evidence="13" id="KW-1185">Reference proteome</keyword>
<dbReference type="Pfam" id="PF00258">
    <property type="entry name" value="Flavodoxin_1"/>
    <property type="match status" value="1"/>
</dbReference>
<evidence type="ECO:0000259" key="11">
    <source>
        <dbReference type="PROSITE" id="PS50902"/>
    </source>
</evidence>
<dbReference type="InterPro" id="IPR001433">
    <property type="entry name" value="OxRdtase_FAD/NAD-bd"/>
</dbReference>
<dbReference type="PRINTS" id="PR00369">
    <property type="entry name" value="FLAVODOXIN"/>
</dbReference>
<feature type="region of interest" description="Disordered" evidence="9">
    <location>
        <begin position="21"/>
        <end position="48"/>
    </location>
</feature>
<dbReference type="SUPFAM" id="SSF52343">
    <property type="entry name" value="Ferredoxin reductase-like, C-terminal NADP-linked domain"/>
    <property type="match status" value="1"/>
</dbReference>
<keyword evidence="3" id="KW-0285">Flavoprotein</keyword>
<keyword evidence="5" id="KW-0274">FAD</keyword>
<dbReference type="Gene3D" id="2.40.30.10">
    <property type="entry name" value="Translation factors"/>
    <property type="match status" value="1"/>
</dbReference>
<dbReference type="PANTHER" id="PTHR19384">
    <property type="entry name" value="NITRIC OXIDE SYNTHASE-RELATED"/>
    <property type="match status" value="1"/>
</dbReference>
<dbReference type="EMBL" id="AAXT01000005">
    <property type="protein sequence ID" value="EDO05315.1"/>
    <property type="molecule type" value="Genomic_DNA"/>
</dbReference>
<evidence type="ECO:0000256" key="4">
    <source>
        <dbReference type="ARBA" id="ARBA00022643"/>
    </source>
</evidence>
<dbReference type="STRING" id="5865.A7AW87"/>
<evidence type="ECO:0000256" key="8">
    <source>
        <dbReference type="ARBA" id="ARBA00023797"/>
    </source>
</evidence>
<keyword evidence="4" id="KW-0288">FMN</keyword>
<comment type="cofactor">
    <cofactor evidence="1">
        <name>FMN</name>
        <dbReference type="ChEBI" id="CHEBI:58210"/>
    </cofactor>
</comment>
<dbReference type="GO" id="GO:0003958">
    <property type="term" value="F:NADPH-hemoprotein reductase activity"/>
    <property type="evidence" value="ECO:0007669"/>
    <property type="project" value="UniProtKB-EC"/>
</dbReference>
<dbReference type="PROSITE" id="PS50902">
    <property type="entry name" value="FLAVODOXIN_LIKE"/>
    <property type="match status" value="1"/>
</dbReference>
<dbReference type="FunCoup" id="A7AW87">
    <property type="interactions" value="285"/>
</dbReference>
<evidence type="ECO:0000256" key="3">
    <source>
        <dbReference type="ARBA" id="ARBA00022630"/>
    </source>
</evidence>
<keyword evidence="7" id="KW-0560">Oxidoreductase</keyword>
<evidence type="ECO:0000256" key="5">
    <source>
        <dbReference type="ARBA" id="ARBA00022827"/>
    </source>
</evidence>
<dbReference type="EC" id="1.6.2.4" evidence="8"/>
<keyword evidence="10" id="KW-0732">Signal</keyword>
<sequence>MIITSTVLFYVAYYVWNSNSESTDDANKKENDNETNNNTTEKASNTNIEADNADVSKKIVVYYGSQTGTAERFAKTLAHRLADWNSIFQRSSVNLEEFDEHDLLRPNTIAIFLIATHDDGHFPDNAERFVRWLRLMEDESKRLECLEYCIFGLGSTEYPQFNNASKNLNNILINLGAKALLPIKLGDDATDLKSDFEEWSRDVCNALAKRLVIEPVSETFYEKPLLVSLKETWRDCVPLELRYLSKDQIKSDCTPISATVVCKQQWQCVDHVVIDNINMTPESEETTNMLTIESYGEFNAAETINVLYANPPKVVSYFMDKLNIKEQDMEKLITFVPRYATVDTQMNFEAPFPIPCTIGDALRYYLDLTGLPDEETLRNLGTFLQSNHSCQYLNKLFKRKALMKIMKEELHLTLQEFIEIFMHDAIFNIGGFLQIIPKKVTKAYTVSSHPKTNKIDLTIKLVKKRNFTFKTFKSRIQKEIGYEVRPGTEKMFALHRMYKGACTHYLCSLQKGDVVKLYKRPSAFSLISDIFDKPLVMIANGSGIAPFRALWQQGNTTHRRIIFFGFRDEQHILYKEEIEGLKNMPNYSVNIALSRTGKHEYVQHILRNHIIQVQDILNSSGLIYVCGSKAMGAQVKAMLQHFLKIDIAVLKTQQKYVEELW</sequence>
<accession>A7AW87</accession>
<dbReference type="InterPro" id="IPR008254">
    <property type="entry name" value="Flavodoxin/NO_synth"/>
</dbReference>
<dbReference type="InterPro" id="IPR001709">
    <property type="entry name" value="Flavoprot_Pyr_Nucl_cyt_Rdtase"/>
</dbReference>
<dbReference type="Pfam" id="PF00175">
    <property type="entry name" value="NAD_binding_1"/>
    <property type="match status" value="1"/>
</dbReference>
<dbReference type="InterPro" id="IPR023173">
    <property type="entry name" value="NADPH_Cyt_P450_Rdtase_alpha"/>
</dbReference>
<evidence type="ECO:0000256" key="7">
    <source>
        <dbReference type="ARBA" id="ARBA00023002"/>
    </source>
</evidence>
<feature type="signal peptide" evidence="10">
    <location>
        <begin position="1"/>
        <end position="20"/>
    </location>
</feature>
<protein>
    <recommendedName>
        <fullName evidence="8">NADPH--hemoprotein reductase</fullName>
        <ecNumber evidence="8">1.6.2.4</ecNumber>
    </recommendedName>
</protein>
<dbReference type="KEGG" id="bbo:BBOV_I002330"/>
<evidence type="ECO:0000313" key="13">
    <source>
        <dbReference type="Proteomes" id="UP000002173"/>
    </source>
</evidence>
<dbReference type="AlphaFoldDB" id="A7AW87"/>
<proteinExistence type="predicted"/>
<comment type="cofactor">
    <cofactor evidence="2">
        <name>FAD</name>
        <dbReference type="ChEBI" id="CHEBI:57692"/>
    </cofactor>
</comment>
<dbReference type="InterPro" id="IPR029039">
    <property type="entry name" value="Flavoprotein-like_sf"/>
</dbReference>
<dbReference type="eggNOG" id="KOG1158">
    <property type="taxonomic scope" value="Eukaryota"/>
</dbReference>
<organism evidence="12 13">
    <name type="scientific">Babesia bovis</name>
    <dbReference type="NCBI Taxonomy" id="5865"/>
    <lineage>
        <taxon>Eukaryota</taxon>
        <taxon>Sar</taxon>
        <taxon>Alveolata</taxon>
        <taxon>Apicomplexa</taxon>
        <taxon>Aconoidasida</taxon>
        <taxon>Piroplasmida</taxon>
        <taxon>Babesiidae</taxon>
        <taxon>Babesia</taxon>
    </lineage>
</organism>
<dbReference type="SUPFAM" id="SSF63380">
    <property type="entry name" value="Riboflavin synthase domain-like"/>
    <property type="match status" value="1"/>
</dbReference>
<name>A7AW87_BABBO</name>
<evidence type="ECO:0000256" key="6">
    <source>
        <dbReference type="ARBA" id="ARBA00022857"/>
    </source>
</evidence>
<feature type="compositionally biased region" description="Low complexity" evidence="9">
    <location>
        <begin position="34"/>
        <end position="47"/>
    </location>
</feature>
<comment type="caution">
    <text evidence="12">The sequence shown here is derived from an EMBL/GenBank/DDBJ whole genome shotgun (WGS) entry which is preliminary data.</text>
</comment>
<dbReference type="InterPro" id="IPR017938">
    <property type="entry name" value="Riboflavin_synthase-like_b-brl"/>
</dbReference>
<reference evidence="12 13" key="1">
    <citation type="journal article" date="2007" name="PLoS Pathog.">
        <title>Genome sequence of Babesia bovis and comparative analysis of apicomplexan hemoprotozoa.</title>
        <authorList>
            <person name="Brayton K.A."/>
            <person name="Lau A.O.T."/>
            <person name="Herndon D.R."/>
            <person name="Hannick L."/>
            <person name="Kappmeyer L.S."/>
            <person name="Berens S.J."/>
            <person name="Bidwell S.L."/>
            <person name="Brown W.C."/>
            <person name="Crabtree J."/>
            <person name="Fadrosh D."/>
            <person name="Feldblum T."/>
            <person name="Forberger H.A."/>
            <person name="Haas B.J."/>
            <person name="Howell J.M."/>
            <person name="Khouri H."/>
            <person name="Koo H."/>
            <person name="Mann D.J."/>
            <person name="Norimine J."/>
            <person name="Paulsen I.T."/>
            <person name="Radune D."/>
            <person name="Ren Q."/>
            <person name="Smith R.K. Jr."/>
            <person name="Suarez C.E."/>
            <person name="White O."/>
            <person name="Wortman J.R."/>
            <person name="Knowles D.P. Jr."/>
            <person name="McElwain T.F."/>
            <person name="Nene V.M."/>
        </authorList>
    </citation>
    <scope>NUCLEOTIDE SEQUENCE [LARGE SCALE GENOMIC DNA]</scope>
    <source>
        <strain evidence="12">T2Bo</strain>
    </source>
</reference>
<dbReference type="VEuPathDB" id="PiroplasmaDB:BBOV_I002330"/>
<dbReference type="GO" id="GO:0005829">
    <property type="term" value="C:cytosol"/>
    <property type="evidence" value="ECO:0007669"/>
    <property type="project" value="TreeGrafter"/>
</dbReference>
<evidence type="ECO:0000313" key="12">
    <source>
        <dbReference type="EMBL" id="EDO05315.1"/>
    </source>
</evidence>
<dbReference type="GO" id="GO:0010181">
    <property type="term" value="F:FMN binding"/>
    <property type="evidence" value="ECO:0007669"/>
    <property type="project" value="InterPro"/>
</dbReference>
<feature type="chain" id="PRO_5002707004" description="NADPH--hemoprotein reductase" evidence="10">
    <location>
        <begin position="21"/>
        <end position="661"/>
    </location>
</feature>
<dbReference type="OMA" id="CAPVNRD"/>
<evidence type="ECO:0000256" key="1">
    <source>
        <dbReference type="ARBA" id="ARBA00001917"/>
    </source>
</evidence>
<dbReference type="Gene3D" id="1.20.990.10">
    <property type="entry name" value="NADPH-cytochrome p450 Reductase, Chain A, domain 3"/>
    <property type="match status" value="1"/>
</dbReference>
<dbReference type="InterPro" id="IPR039261">
    <property type="entry name" value="FNR_nucleotide-bd"/>
</dbReference>
<dbReference type="InterPro" id="IPR003097">
    <property type="entry name" value="CysJ-like_FAD-binding"/>
</dbReference>
<dbReference type="GeneID" id="5477099"/>
<dbReference type="PRINTS" id="PR00371">
    <property type="entry name" value="FPNCR"/>
</dbReference>
<dbReference type="Proteomes" id="UP000002173">
    <property type="component" value="Chromosome 1"/>
</dbReference>
<dbReference type="PANTHER" id="PTHR19384:SF17">
    <property type="entry name" value="NADPH--CYTOCHROME P450 REDUCTASE"/>
    <property type="match status" value="1"/>
</dbReference>
<dbReference type="GO" id="GO:0050660">
    <property type="term" value="F:flavin adenine dinucleotide binding"/>
    <property type="evidence" value="ECO:0007669"/>
    <property type="project" value="TreeGrafter"/>
</dbReference>
<dbReference type="Gene3D" id="3.40.50.360">
    <property type="match status" value="1"/>
</dbReference>
<keyword evidence="6" id="KW-0521">NADP</keyword>